<dbReference type="InterPro" id="IPR051761">
    <property type="entry name" value="MLP-like_ligand-binding"/>
</dbReference>
<dbReference type="Proteomes" id="UP000236291">
    <property type="component" value="Unassembled WGS sequence"/>
</dbReference>
<dbReference type="STRING" id="57577.A0A2K3N1T1"/>
<protein>
    <submittedName>
        <fullName evidence="2">MLP-like protein 423-like protein</fullName>
    </submittedName>
</protein>
<evidence type="ECO:0000259" key="1">
    <source>
        <dbReference type="SMART" id="SM01037"/>
    </source>
</evidence>
<reference evidence="2 3" key="1">
    <citation type="journal article" date="2014" name="Am. J. Bot.">
        <title>Genome assembly and annotation for red clover (Trifolium pratense; Fabaceae).</title>
        <authorList>
            <person name="Istvanek J."/>
            <person name="Jaros M."/>
            <person name="Krenek A."/>
            <person name="Repkova J."/>
        </authorList>
    </citation>
    <scope>NUCLEOTIDE SEQUENCE [LARGE SCALE GENOMIC DNA]</scope>
    <source>
        <strain evidence="3">cv. Tatra</strain>
        <tissue evidence="2">Young leaves</tissue>
    </source>
</reference>
<dbReference type="InterPro" id="IPR000916">
    <property type="entry name" value="Bet_v_I/MLP"/>
</dbReference>
<dbReference type="PANTHER" id="PTHR31907">
    <property type="entry name" value="MLP-LIKE PROTEIN 423"/>
    <property type="match status" value="1"/>
</dbReference>
<name>A0A2K3N1T1_TRIPR</name>
<organism evidence="2 3">
    <name type="scientific">Trifolium pratense</name>
    <name type="common">Red clover</name>
    <dbReference type="NCBI Taxonomy" id="57577"/>
    <lineage>
        <taxon>Eukaryota</taxon>
        <taxon>Viridiplantae</taxon>
        <taxon>Streptophyta</taxon>
        <taxon>Embryophyta</taxon>
        <taxon>Tracheophyta</taxon>
        <taxon>Spermatophyta</taxon>
        <taxon>Magnoliopsida</taxon>
        <taxon>eudicotyledons</taxon>
        <taxon>Gunneridae</taxon>
        <taxon>Pentapetalae</taxon>
        <taxon>rosids</taxon>
        <taxon>fabids</taxon>
        <taxon>Fabales</taxon>
        <taxon>Fabaceae</taxon>
        <taxon>Papilionoideae</taxon>
        <taxon>50 kb inversion clade</taxon>
        <taxon>NPAAA clade</taxon>
        <taxon>Hologalegina</taxon>
        <taxon>IRL clade</taxon>
        <taxon>Trifolieae</taxon>
        <taxon>Trifolium</taxon>
    </lineage>
</organism>
<reference evidence="2 3" key="2">
    <citation type="journal article" date="2017" name="Front. Plant Sci.">
        <title>Gene Classification and Mining of Molecular Markers Useful in Red Clover (Trifolium pratense) Breeding.</title>
        <authorList>
            <person name="Istvanek J."/>
            <person name="Dluhosova J."/>
            <person name="Dluhos P."/>
            <person name="Patkova L."/>
            <person name="Nedelnik J."/>
            <person name="Repkova J."/>
        </authorList>
    </citation>
    <scope>NUCLEOTIDE SEQUENCE [LARGE SCALE GENOMIC DNA]</scope>
    <source>
        <strain evidence="3">cv. Tatra</strain>
        <tissue evidence="2">Young leaves</tissue>
    </source>
</reference>
<dbReference type="GO" id="GO:0006952">
    <property type="term" value="P:defense response"/>
    <property type="evidence" value="ECO:0007669"/>
    <property type="project" value="InterPro"/>
</dbReference>
<feature type="non-terminal residue" evidence="2">
    <location>
        <position position="1"/>
    </location>
</feature>
<dbReference type="EMBL" id="ASHM01015099">
    <property type="protein sequence ID" value="PNX97011.1"/>
    <property type="molecule type" value="Genomic_DNA"/>
</dbReference>
<gene>
    <name evidence="2" type="ORF">L195_g020229</name>
</gene>
<dbReference type="Gene3D" id="3.30.530.20">
    <property type="match status" value="1"/>
</dbReference>
<sequence length="91" mass="10219">GSLLAKSSTQRTDAIDDEKKTLTYSIIEGDLLQYFSKFQAHVAVIPVGEGTEVKWTAEFTKVKHDIPDPTIVKDFAVKNFIEVDDYIQQNA</sequence>
<dbReference type="InterPro" id="IPR023393">
    <property type="entry name" value="START-like_dom_sf"/>
</dbReference>
<dbReference type="AlphaFoldDB" id="A0A2K3N1T1"/>
<dbReference type="ExpressionAtlas" id="A0A2K3N1T1">
    <property type="expression patterns" value="baseline"/>
</dbReference>
<comment type="caution">
    <text evidence="2">The sequence shown here is derived from an EMBL/GenBank/DDBJ whole genome shotgun (WGS) entry which is preliminary data.</text>
</comment>
<evidence type="ECO:0000313" key="3">
    <source>
        <dbReference type="Proteomes" id="UP000236291"/>
    </source>
</evidence>
<dbReference type="Pfam" id="PF00407">
    <property type="entry name" value="Bet_v_1"/>
    <property type="match status" value="1"/>
</dbReference>
<dbReference type="SMART" id="SM01037">
    <property type="entry name" value="Bet_v_1"/>
    <property type="match status" value="1"/>
</dbReference>
<feature type="domain" description="Bet v I/Major latex protein" evidence="1">
    <location>
        <begin position="2"/>
        <end position="90"/>
    </location>
</feature>
<evidence type="ECO:0000313" key="2">
    <source>
        <dbReference type="EMBL" id="PNX97011.1"/>
    </source>
</evidence>
<accession>A0A2K3N1T1</accession>
<proteinExistence type="predicted"/>
<dbReference type="SUPFAM" id="SSF55961">
    <property type="entry name" value="Bet v1-like"/>
    <property type="match status" value="1"/>
</dbReference>